<evidence type="ECO:0000313" key="3">
    <source>
        <dbReference type="Proteomes" id="UP000320085"/>
    </source>
</evidence>
<keyword evidence="2" id="KW-0378">Hydrolase</keyword>
<dbReference type="PANTHER" id="PTHR37946">
    <property type="entry name" value="SLL1969 PROTEIN"/>
    <property type="match status" value="1"/>
</dbReference>
<gene>
    <name evidence="2" type="ORF">FHX52_0837</name>
</gene>
<comment type="caution">
    <text evidence="2">The sequence shown here is derived from an EMBL/GenBank/DDBJ whole genome shotgun (WGS) entry which is preliminary data.</text>
</comment>
<accession>A0A543PUG3</accession>
<dbReference type="EMBL" id="VFQF01000001">
    <property type="protein sequence ID" value="TQN47722.1"/>
    <property type="molecule type" value="Genomic_DNA"/>
</dbReference>
<name>A0A543PUG3_9MICO</name>
<evidence type="ECO:0000259" key="1">
    <source>
        <dbReference type="Pfam" id="PF12697"/>
    </source>
</evidence>
<dbReference type="SUPFAM" id="SSF53474">
    <property type="entry name" value="alpha/beta-Hydrolases"/>
    <property type="match status" value="1"/>
</dbReference>
<feature type="domain" description="AB hydrolase-1" evidence="1">
    <location>
        <begin position="27"/>
        <end position="186"/>
    </location>
</feature>
<sequence>MPVASTHQRGPPPLEVFLVTKAPSVAVFVHGFISGAHTWTEVLSHLESDPQVVSEFDLKAHSYDTRLFGWRPDRRIPDIPTLGEDLKSFLEIECQEYESVVLVGHSMGGLIVQQYLAQMLWDNCGAKLNRVRRIVLLACPTNGSEFLLSFRKSVPFLRNVQEKMLRPHSITVTRAHKKVMQDVVFAKERSDGACPIPVAAYAGTSDNVVPLASAQSDFPGATAISGDHFSILAAPRATSRIVTALKYELHQAANHEVGRPDGQATNDYQLEIDPASGDRRILSTDPMQPLVRLQDRDGRISDIFDRSLARELLRGGGPDGPH</sequence>
<organism evidence="2 3">
    <name type="scientific">Humibacillus xanthopallidus</name>
    <dbReference type="NCBI Taxonomy" id="412689"/>
    <lineage>
        <taxon>Bacteria</taxon>
        <taxon>Bacillati</taxon>
        <taxon>Actinomycetota</taxon>
        <taxon>Actinomycetes</taxon>
        <taxon>Micrococcales</taxon>
        <taxon>Intrasporangiaceae</taxon>
        <taxon>Humibacillus</taxon>
    </lineage>
</organism>
<dbReference type="GO" id="GO:0016787">
    <property type="term" value="F:hydrolase activity"/>
    <property type="evidence" value="ECO:0007669"/>
    <property type="project" value="UniProtKB-KW"/>
</dbReference>
<dbReference type="Pfam" id="PF12697">
    <property type="entry name" value="Abhydrolase_6"/>
    <property type="match status" value="1"/>
</dbReference>
<reference evidence="2 3" key="1">
    <citation type="submission" date="2019-06" db="EMBL/GenBank/DDBJ databases">
        <title>Sequencing the genomes of 1000 actinobacteria strains.</title>
        <authorList>
            <person name="Klenk H.-P."/>
        </authorList>
    </citation>
    <scope>NUCLEOTIDE SEQUENCE [LARGE SCALE GENOMIC DNA]</scope>
    <source>
        <strain evidence="2 3">DSM 21776</strain>
    </source>
</reference>
<proteinExistence type="predicted"/>
<dbReference type="AlphaFoldDB" id="A0A543PUG3"/>
<evidence type="ECO:0000313" key="2">
    <source>
        <dbReference type="EMBL" id="TQN47722.1"/>
    </source>
</evidence>
<protein>
    <submittedName>
        <fullName evidence="2">Alpha-beta hydrolase superfamily lysophospholipase</fullName>
    </submittedName>
</protein>
<dbReference type="InterPro" id="IPR000073">
    <property type="entry name" value="AB_hydrolase_1"/>
</dbReference>
<dbReference type="Gene3D" id="3.40.50.1820">
    <property type="entry name" value="alpha/beta hydrolase"/>
    <property type="match status" value="1"/>
</dbReference>
<dbReference type="PANTHER" id="PTHR37946:SF1">
    <property type="entry name" value="SLL1969 PROTEIN"/>
    <property type="match status" value="1"/>
</dbReference>
<dbReference type="Proteomes" id="UP000320085">
    <property type="component" value="Unassembled WGS sequence"/>
</dbReference>
<dbReference type="InterPro" id="IPR029058">
    <property type="entry name" value="AB_hydrolase_fold"/>
</dbReference>